<dbReference type="SUPFAM" id="SSF49879">
    <property type="entry name" value="SMAD/FHA domain"/>
    <property type="match status" value="1"/>
</dbReference>
<dbReference type="AlphaFoldDB" id="G4T459"/>
<keyword evidence="3" id="KW-0732">Signal</keyword>
<dbReference type="Gene3D" id="2.60.200.20">
    <property type="match status" value="1"/>
</dbReference>
<evidence type="ECO:0000259" key="5">
    <source>
        <dbReference type="PROSITE" id="PS50234"/>
    </source>
</evidence>
<dbReference type="InterPro" id="IPR002035">
    <property type="entry name" value="VWF_A"/>
</dbReference>
<evidence type="ECO:0000256" key="1">
    <source>
        <dbReference type="SAM" id="MobiDB-lite"/>
    </source>
</evidence>
<name>G4T459_META2</name>
<dbReference type="Gene3D" id="3.40.50.410">
    <property type="entry name" value="von Willebrand factor, type A domain"/>
    <property type="match status" value="1"/>
</dbReference>
<evidence type="ECO:0000259" key="4">
    <source>
        <dbReference type="PROSITE" id="PS50006"/>
    </source>
</evidence>
<dbReference type="HOGENOM" id="CLU_605221_0_0_6"/>
<gene>
    <name evidence="6" type="ordered locus">MEALZ_2108</name>
</gene>
<feature type="region of interest" description="Disordered" evidence="1">
    <location>
        <begin position="342"/>
        <end position="362"/>
    </location>
</feature>
<dbReference type="SUPFAM" id="SSF53300">
    <property type="entry name" value="vWA-like"/>
    <property type="match status" value="1"/>
</dbReference>
<organism evidence="6 7">
    <name type="scientific">Methylotuvimicrobium alcaliphilum (strain DSM 19304 / NCIMB 14124 / VKM B-2133 / 20Z)</name>
    <name type="common">Methylomicrobium alcaliphilum</name>
    <dbReference type="NCBI Taxonomy" id="1091494"/>
    <lineage>
        <taxon>Bacteria</taxon>
        <taxon>Pseudomonadati</taxon>
        <taxon>Pseudomonadota</taxon>
        <taxon>Gammaproteobacteria</taxon>
        <taxon>Methylococcales</taxon>
        <taxon>Methylococcaceae</taxon>
        <taxon>Methylotuvimicrobium</taxon>
    </lineage>
</organism>
<feature type="domain" description="VWFA" evidence="5">
    <location>
        <begin position="83"/>
        <end position="271"/>
    </location>
</feature>
<evidence type="ECO:0000313" key="6">
    <source>
        <dbReference type="EMBL" id="CCE23794.1"/>
    </source>
</evidence>
<keyword evidence="2" id="KW-0812">Transmembrane</keyword>
<dbReference type="Proteomes" id="UP000008315">
    <property type="component" value="Chromosome"/>
</dbReference>
<keyword evidence="7" id="KW-1185">Reference proteome</keyword>
<accession>G4T459</accession>
<dbReference type="InterPro" id="IPR008984">
    <property type="entry name" value="SMAD_FHA_dom_sf"/>
</dbReference>
<protein>
    <recommendedName>
        <fullName evidence="8">FHA domain-containing protein</fullName>
    </recommendedName>
</protein>
<dbReference type="Pfam" id="PF00498">
    <property type="entry name" value="FHA"/>
    <property type="match status" value="1"/>
</dbReference>
<dbReference type="EMBL" id="FO082060">
    <property type="protein sequence ID" value="CCE23794.1"/>
    <property type="molecule type" value="Genomic_DNA"/>
</dbReference>
<dbReference type="RefSeq" id="WP_014148584.1">
    <property type="nucleotide sequence ID" value="NC_016112.1"/>
</dbReference>
<dbReference type="CDD" id="cd00198">
    <property type="entry name" value="vWFA"/>
    <property type="match status" value="1"/>
</dbReference>
<evidence type="ECO:0000256" key="3">
    <source>
        <dbReference type="SAM" id="SignalP"/>
    </source>
</evidence>
<evidence type="ECO:0000256" key="2">
    <source>
        <dbReference type="SAM" id="Phobius"/>
    </source>
</evidence>
<feature type="domain" description="FHA" evidence="4">
    <location>
        <begin position="380"/>
        <end position="429"/>
    </location>
</feature>
<dbReference type="SMART" id="SM00240">
    <property type="entry name" value="FHA"/>
    <property type="match status" value="1"/>
</dbReference>
<feature type="signal peptide" evidence="3">
    <location>
        <begin position="1"/>
        <end position="24"/>
    </location>
</feature>
<feature type="compositionally biased region" description="Polar residues" evidence="1">
    <location>
        <begin position="342"/>
        <end position="358"/>
    </location>
</feature>
<dbReference type="Pfam" id="PF00092">
    <property type="entry name" value="VWA"/>
    <property type="match status" value="1"/>
</dbReference>
<proteinExistence type="predicted"/>
<dbReference type="SMART" id="SM00327">
    <property type="entry name" value="VWA"/>
    <property type="match status" value="1"/>
</dbReference>
<dbReference type="KEGG" id="mah:MEALZ_2108"/>
<dbReference type="CDD" id="cd00060">
    <property type="entry name" value="FHA"/>
    <property type="match status" value="1"/>
</dbReference>
<dbReference type="InterPro" id="IPR000253">
    <property type="entry name" value="FHA_dom"/>
</dbReference>
<keyword evidence="2" id="KW-0472">Membrane</keyword>
<reference evidence="7" key="1">
    <citation type="journal article" date="2012" name="J. Bacteriol.">
        <title>Genome sequence of the haloalkaliphilic methanotrophic bacterium Methylomicrobium alcaliphilum 20Z.</title>
        <authorList>
            <person name="Vuilleumier S."/>
            <person name="Khmelenina V.N."/>
            <person name="Bringel F."/>
            <person name="Reshetnikov A.S."/>
            <person name="Lajus A."/>
            <person name="Mangenot S."/>
            <person name="Rouy Z."/>
            <person name="Op den Camp H.J."/>
            <person name="Jetten M.S."/>
            <person name="Dispirito A.A."/>
            <person name="Dunfield P."/>
            <person name="Klotz M.G."/>
            <person name="Semrau J.D."/>
            <person name="Stein L.Y."/>
            <person name="Barbe V."/>
            <person name="Medigue C."/>
            <person name="Trotsenko Y.A."/>
            <person name="Kalyuzhnaya M.G."/>
        </authorList>
    </citation>
    <scope>NUCLEOTIDE SEQUENCE [LARGE SCALE GENOMIC DNA]</scope>
    <source>
        <strain evidence="7">DSM 19304 / NCIMB 14124 / VKM B-2133 / 20Z</strain>
    </source>
</reference>
<dbReference type="InterPro" id="IPR036465">
    <property type="entry name" value="vWFA_dom_sf"/>
</dbReference>
<keyword evidence="2" id="KW-1133">Transmembrane helix</keyword>
<feature type="chain" id="PRO_5003468336" description="FHA domain-containing protein" evidence="3">
    <location>
        <begin position="25"/>
        <end position="452"/>
    </location>
</feature>
<evidence type="ECO:0000313" key="7">
    <source>
        <dbReference type="Proteomes" id="UP000008315"/>
    </source>
</evidence>
<feature type="transmembrane region" description="Helical" evidence="2">
    <location>
        <begin position="309"/>
        <end position="330"/>
    </location>
</feature>
<sequence>MRRQVNHWFRYGLLLPMTLSQAMAAEIVLDEAVYDREAQRLRISAWVQGETAGPISSVELIDGTSPLAPTTREWAPQPEWPVCYLLMTDTSLSMRNFFSVQVIPLLKALVAEKNEWHRYAIGGFDAGLTVLQDFTEDPAPLLAAIDRLELKGQRTELFRSSLQGLDELKNCDGYRRILVLVSDGDAEDLPGAYGPNDVIQAAQNAKISVVSLGVKDSIEQQNLRRLAESTGGRYSLYRAGMPLTELGAEFFQRTDTGLRLTIDRDALPDRVNDLYLEVSLVDGQSLKKPLDLNIPDRQAETSSAANVEYFSPILLAFVAVLLLILIMLIVKRRKRVLEPITPQQPESVSETHTPSTDDSLPKAQLRHSSGQVFLIDRRSIRIGALDDNDVVIDDPTVSRYQAIIDFKDGVYYLTDRGATNPSMVNGQAESHCRLQSGDVIQFGRWQAVFEEL</sequence>
<evidence type="ECO:0008006" key="8">
    <source>
        <dbReference type="Google" id="ProtNLM"/>
    </source>
</evidence>
<dbReference type="PATRIC" id="fig|271065.3.peg.2165"/>
<dbReference type="PROSITE" id="PS50006">
    <property type="entry name" value="FHA_DOMAIN"/>
    <property type="match status" value="1"/>
</dbReference>
<dbReference type="STRING" id="1091494.MEALZ_2108"/>
<dbReference type="PROSITE" id="PS50234">
    <property type="entry name" value="VWFA"/>
    <property type="match status" value="1"/>
</dbReference>